<protein>
    <submittedName>
        <fullName evidence="3">Nitrous oxide reductase accessory protein NosL</fullName>
    </submittedName>
</protein>
<dbReference type="PANTHER" id="PTHR41247:SF1">
    <property type="entry name" value="HTH-TYPE TRANSCRIPTIONAL REPRESSOR YCNK"/>
    <property type="match status" value="1"/>
</dbReference>
<evidence type="ECO:0000313" key="3">
    <source>
        <dbReference type="EMBL" id="MCJ8012475.1"/>
    </source>
</evidence>
<keyword evidence="2" id="KW-0732">Signal</keyword>
<gene>
    <name evidence="3" type="ORF">MUG84_12095</name>
</gene>
<dbReference type="PROSITE" id="PS51257">
    <property type="entry name" value="PROKAR_LIPOPROTEIN"/>
    <property type="match status" value="1"/>
</dbReference>
<name>A0A9X1WR89_9BACL</name>
<dbReference type="PANTHER" id="PTHR41247">
    <property type="entry name" value="HTH-TYPE TRANSCRIPTIONAL REPRESSOR YCNK"/>
    <property type="match status" value="1"/>
</dbReference>
<dbReference type="EMBL" id="JALIRP010000004">
    <property type="protein sequence ID" value="MCJ8012475.1"/>
    <property type="molecule type" value="Genomic_DNA"/>
</dbReference>
<keyword evidence="4" id="KW-1185">Reference proteome</keyword>
<organism evidence="3 4">
    <name type="scientific">Paenibacillus mangrovi</name>
    <dbReference type="NCBI Taxonomy" id="2931978"/>
    <lineage>
        <taxon>Bacteria</taxon>
        <taxon>Bacillati</taxon>
        <taxon>Bacillota</taxon>
        <taxon>Bacilli</taxon>
        <taxon>Bacillales</taxon>
        <taxon>Paenibacillaceae</taxon>
        <taxon>Paenibacillus</taxon>
    </lineage>
</organism>
<dbReference type="RefSeq" id="WP_244725271.1">
    <property type="nucleotide sequence ID" value="NZ_JALIRP010000004.1"/>
</dbReference>
<dbReference type="InterPro" id="IPR008719">
    <property type="entry name" value="N2O_reductase_NosL"/>
</dbReference>
<dbReference type="SUPFAM" id="SSF160387">
    <property type="entry name" value="NosL/MerB-like"/>
    <property type="match status" value="1"/>
</dbReference>
<dbReference type="AlphaFoldDB" id="A0A9X1WR89"/>
<dbReference type="Proteomes" id="UP001139347">
    <property type="component" value="Unassembled WGS sequence"/>
</dbReference>
<sequence length="189" mass="21415">MKKWMPAVMLALGVLVVSACGEKKYEAIPINETVDICAVCKMQIKDDVYATQLTMIDGKNYKFDDIGCMEKWEHEHGKEQLGMDFVRDYNDKTWIEHDKATYVYDPSIRTSMAYGVISFKDKKSAEKFVADQGVGTIMSAKELESHDWQQNKEMMKMMMDEKGHGSEGMKGMDGKDGKDGHHKGDAGHK</sequence>
<feature type="region of interest" description="Disordered" evidence="1">
    <location>
        <begin position="162"/>
        <end position="189"/>
    </location>
</feature>
<comment type="caution">
    <text evidence="3">The sequence shown here is derived from an EMBL/GenBank/DDBJ whole genome shotgun (WGS) entry which is preliminary data.</text>
</comment>
<evidence type="ECO:0000256" key="1">
    <source>
        <dbReference type="SAM" id="MobiDB-lite"/>
    </source>
</evidence>
<dbReference type="Pfam" id="PF05573">
    <property type="entry name" value="NosL"/>
    <property type="match status" value="1"/>
</dbReference>
<feature type="signal peptide" evidence="2">
    <location>
        <begin position="1"/>
        <end position="19"/>
    </location>
</feature>
<evidence type="ECO:0000313" key="4">
    <source>
        <dbReference type="Proteomes" id="UP001139347"/>
    </source>
</evidence>
<proteinExistence type="predicted"/>
<feature type="chain" id="PRO_5040810339" evidence="2">
    <location>
        <begin position="20"/>
        <end position="189"/>
    </location>
</feature>
<accession>A0A9X1WR89</accession>
<reference evidence="3" key="1">
    <citation type="submission" date="2022-04" db="EMBL/GenBank/DDBJ databases">
        <title>Paenibacillus mangrovi sp. nov., a novel endophytic bacterium isolated from bark of Kandelia candel.</title>
        <authorList>
            <person name="Tuo L."/>
        </authorList>
    </citation>
    <scope>NUCLEOTIDE SEQUENCE</scope>
    <source>
        <strain evidence="3">KQZ6P-2</strain>
    </source>
</reference>
<evidence type="ECO:0000256" key="2">
    <source>
        <dbReference type="SAM" id="SignalP"/>
    </source>
</evidence>